<reference evidence="14" key="1">
    <citation type="submission" date="2023-06" db="EMBL/GenBank/DDBJ databases">
        <authorList>
            <person name="Delattre M."/>
        </authorList>
    </citation>
    <scope>NUCLEOTIDE SEQUENCE</scope>
    <source>
        <strain evidence="14">AF72</strain>
    </source>
</reference>
<keyword evidence="15" id="KW-1185">Reference proteome</keyword>
<dbReference type="CDD" id="cd05233">
    <property type="entry name" value="SDR_c"/>
    <property type="match status" value="1"/>
</dbReference>
<evidence type="ECO:0000256" key="9">
    <source>
        <dbReference type="ARBA" id="ARBA00042309"/>
    </source>
</evidence>
<evidence type="ECO:0000256" key="6">
    <source>
        <dbReference type="ARBA" id="ARBA00038959"/>
    </source>
</evidence>
<evidence type="ECO:0000256" key="2">
    <source>
        <dbReference type="ARBA" id="ARBA00006484"/>
    </source>
</evidence>
<dbReference type="GO" id="GO:0003858">
    <property type="term" value="F:3-hydroxybutyrate dehydrogenase activity"/>
    <property type="evidence" value="ECO:0007669"/>
    <property type="project" value="UniProtKB-EC"/>
</dbReference>
<comment type="pathway">
    <text evidence="4">Amino-acid metabolism.</text>
</comment>
<dbReference type="PROSITE" id="PS00061">
    <property type="entry name" value="ADH_SHORT"/>
    <property type="match status" value="1"/>
</dbReference>
<protein>
    <recommendedName>
        <fullName evidence="7">Dehydrogenase/reductase SDR family member 6</fullName>
        <ecNumber evidence="5">1.1.1.104</ecNumber>
        <ecNumber evidence="6">1.1.1.30</ecNumber>
    </recommendedName>
    <alternativeName>
        <fullName evidence="11">(R)-beta-hydroxybutyrate dehydrogenase</fullName>
    </alternativeName>
    <alternativeName>
        <fullName evidence="9">3-hydroxybutyrate dehydrogenase type 2</fullName>
    </alternativeName>
    <alternativeName>
        <fullName evidence="12">4-oxo-L-proline reductase</fullName>
    </alternativeName>
    <alternativeName>
        <fullName evidence="10">Oxidoreductase UCPA</fullName>
    </alternativeName>
    <alternativeName>
        <fullName evidence="8">Short chain dehydrogenase/reductase family 15C member 1</fullName>
    </alternativeName>
</protein>
<dbReference type="PRINTS" id="PR00081">
    <property type="entry name" value="GDHRDH"/>
</dbReference>
<dbReference type="SUPFAM" id="SSF51735">
    <property type="entry name" value="NAD(P)-binding Rossmann-fold domains"/>
    <property type="match status" value="1"/>
</dbReference>
<dbReference type="EC" id="1.1.1.30" evidence="6"/>
<proteinExistence type="inferred from homology"/>
<evidence type="ECO:0000313" key="15">
    <source>
        <dbReference type="Proteomes" id="UP001177023"/>
    </source>
</evidence>
<comment type="pathway">
    <text evidence="1">Siderophore biosynthesis.</text>
</comment>
<dbReference type="Gene3D" id="3.40.50.720">
    <property type="entry name" value="NAD(P)-binding Rossmann-like Domain"/>
    <property type="match status" value="1"/>
</dbReference>
<dbReference type="Pfam" id="PF13561">
    <property type="entry name" value="adh_short_C2"/>
    <property type="match status" value="1"/>
</dbReference>
<comment type="similarity">
    <text evidence="2">Belongs to the short-chain dehydrogenases/reductases (SDR) family.</text>
</comment>
<dbReference type="AlphaFoldDB" id="A0AA36C4H1"/>
<organism evidence="14 15">
    <name type="scientific">Mesorhabditis spiculigera</name>
    <dbReference type="NCBI Taxonomy" id="96644"/>
    <lineage>
        <taxon>Eukaryota</taxon>
        <taxon>Metazoa</taxon>
        <taxon>Ecdysozoa</taxon>
        <taxon>Nematoda</taxon>
        <taxon>Chromadorea</taxon>
        <taxon>Rhabditida</taxon>
        <taxon>Rhabditina</taxon>
        <taxon>Rhabditomorpha</taxon>
        <taxon>Rhabditoidea</taxon>
        <taxon>Rhabditidae</taxon>
        <taxon>Mesorhabditinae</taxon>
        <taxon>Mesorhabditis</taxon>
    </lineage>
</organism>
<dbReference type="InterPro" id="IPR051122">
    <property type="entry name" value="SDR_DHRS6-like"/>
</dbReference>
<accession>A0AA36C4H1</accession>
<keyword evidence="3" id="KW-0560">Oxidoreductase</keyword>
<dbReference type="PANTHER" id="PTHR43477">
    <property type="entry name" value="DIHYDROANTICAPSIN 7-DEHYDROGENASE"/>
    <property type="match status" value="1"/>
</dbReference>
<evidence type="ECO:0000256" key="3">
    <source>
        <dbReference type="ARBA" id="ARBA00023002"/>
    </source>
</evidence>
<dbReference type="InterPro" id="IPR002347">
    <property type="entry name" value="SDR_fam"/>
</dbReference>
<dbReference type="InterPro" id="IPR036291">
    <property type="entry name" value="NAD(P)-bd_dom_sf"/>
</dbReference>
<dbReference type="EMBL" id="CATQJA010000045">
    <property type="protein sequence ID" value="CAJ0557564.1"/>
    <property type="molecule type" value="Genomic_DNA"/>
</dbReference>
<comment type="catalytic activity">
    <reaction evidence="13">
        <text>(R)-3-hydroxybutanoate + NAD(+) = acetoacetate + NADH + H(+)</text>
        <dbReference type="Rhea" id="RHEA:20521"/>
        <dbReference type="ChEBI" id="CHEBI:10983"/>
        <dbReference type="ChEBI" id="CHEBI:13705"/>
        <dbReference type="ChEBI" id="CHEBI:15378"/>
        <dbReference type="ChEBI" id="CHEBI:57540"/>
        <dbReference type="ChEBI" id="CHEBI:57945"/>
        <dbReference type="EC" id="1.1.1.30"/>
    </reaction>
</comment>
<evidence type="ECO:0000256" key="10">
    <source>
        <dbReference type="ARBA" id="ARBA00042565"/>
    </source>
</evidence>
<evidence type="ECO:0000256" key="12">
    <source>
        <dbReference type="ARBA" id="ARBA00043199"/>
    </source>
</evidence>
<feature type="non-terminal residue" evidence="14">
    <location>
        <position position="238"/>
    </location>
</feature>
<sequence length="238" mass="25452">MGRAAALLFAQQGAKISILDLDIRAAEDTVEEIQGVGGQAQAWKVDVSSASQVNDSIAAAVDRFGSIDHLFNHAGIVTVGALHSMSEGDFQKIFDVNVKSAFFVCSNVVERMTKTGGGTIVITSSVSAERAFALEALYNMTKSAVVMLAKSICAEYRENNIRANAICPAFVRTDHGLKEIEDFAALGHVWDDSALKDTQLRICEPEETGEAVLFLSSDAASFINGQALTLDNGWFAKG</sequence>
<evidence type="ECO:0000256" key="7">
    <source>
        <dbReference type="ARBA" id="ARBA00039194"/>
    </source>
</evidence>
<dbReference type="Proteomes" id="UP001177023">
    <property type="component" value="Unassembled WGS sequence"/>
</dbReference>
<evidence type="ECO:0000313" key="14">
    <source>
        <dbReference type="EMBL" id="CAJ0557564.1"/>
    </source>
</evidence>
<name>A0AA36C4H1_9BILA</name>
<evidence type="ECO:0000256" key="5">
    <source>
        <dbReference type="ARBA" id="ARBA00038956"/>
    </source>
</evidence>
<comment type="caution">
    <text evidence="14">The sequence shown here is derived from an EMBL/GenBank/DDBJ whole genome shotgun (WGS) entry which is preliminary data.</text>
</comment>
<gene>
    <name evidence="14" type="ORF">MSPICULIGERA_LOCUS322</name>
</gene>
<evidence type="ECO:0000256" key="11">
    <source>
        <dbReference type="ARBA" id="ARBA00043083"/>
    </source>
</evidence>
<dbReference type="PANTHER" id="PTHR43477:SF1">
    <property type="entry name" value="DIHYDROANTICAPSIN 7-DEHYDROGENASE"/>
    <property type="match status" value="1"/>
</dbReference>
<dbReference type="PRINTS" id="PR00080">
    <property type="entry name" value="SDRFAMILY"/>
</dbReference>
<dbReference type="FunFam" id="3.40.50.720:FF:000084">
    <property type="entry name" value="Short-chain dehydrogenase reductase"/>
    <property type="match status" value="1"/>
</dbReference>
<dbReference type="InterPro" id="IPR020904">
    <property type="entry name" value="Sc_DH/Rdtase_CS"/>
</dbReference>
<dbReference type="EC" id="1.1.1.104" evidence="5"/>
<evidence type="ECO:0000256" key="1">
    <source>
        <dbReference type="ARBA" id="ARBA00004924"/>
    </source>
</evidence>
<dbReference type="GO" id="GO:0016617">
    <property type="term" value="F:4-oxoproline reductase activity"/>
    <property type="evidence" value="ECO:0007669"/>
    <property type="project" value="UniProtKB-EC"/>
</dbReference>
<evidence type="ECO:0000256" key="8">
    <source>
        <dbReference type="ARBA" id="ARBA00041727"/>
    </source>
</evidence>
<evidence type="ECO:0000256" key="4">
    <source>
        <dbReference type="ARBA" id="ARBA00034698"/>
    </source>
</evidence>
<evidence type="ECO:0000256" key="13">
    <source>
        <dbReference type="ARBA" id="ARBA00049550"/>
    </source>
</evidence>